<dbReference type="InterPro" id="IPR045584">
    <property type="entry name" value="Pilin-like"/>
</dbReference>
<keyword evidence="1" id="KW-0472">Membrane</keyword>
<keyword evidence="1" id="KW-1133">Transmembrane helix</keyword>
<dbReference type="InterPro" id="IPR013320">
    <property type="entry name" value="ConA-like_dom_sf"/>
</dbReference>
<dbReference type="EMBL" id="AMFJ01000385">
    <property type="protein sequence ID" value="EKE28015.1"/>
    <property type="molecule type" value="Genomic_DNA"/>
</dbReference>
<keyword evidence="1" id="KW-0812">Transmembrane</keyword>
<dbReference type="Gene3D" id="2.60.120.200">
    <property type="match status" value="1"/>
</dbReference>
<dbReference type="Pfam" id="PF07963">
    <property type="entry name" value="N_methyl"/>
    <property type="match status" value="1"/>
</dbReference>
<evidence type="ECO:0000256" key="1">
    <source>
        <dbReference type="SAM" id="Phobius"/>
    </source>
</evidence>
<dbReference type="SUPFAM" id="SSF54523">
    <property type="entry name" value="Pili subunits"/>
    <property type="match status" value="1"/>
</dbReference>
<gene>
    <name evidence="2" type="ORF">ACD_3C00111G0032</name>
</gene>
<dbReference type="AlphaFoldDB" id="K2GXB4"/>
<organism evidence="2">
    <name type="scientific">uncultured bacterium</name>
    <name type="common">gcode 4</name>
    <dbReference type="NCBI Taxonomy" id="1234023"/>
    <lineage>
        <taxon>Bacteria</taxon>
        <taxon>environmental samples</taxon>
    </lineage>
</organism>
<dbReference type="Gene3D" id="3.30.700.10">
    <property type="entry name" value="Glycoprotein, Type 4 Pilin"/>
    <property type="match status" value="1"/>
</dbReference>
<feature type="transmembrane region" description="Helical" evidence="1">
    <location>
        <begin position="57"/>
        <end position="81"/>
    </location>
</feature>
<protein>
    <submittedName>
        <fullName evidence="2">Uncharacterized protein</fullName>
    </submittedName>
</protein>
<dbReference type="SUPFAM" id="SSF49899">
    <property type="entry name" value="Concanavalin A-like lectins/glucanases"/>
    <property type="match status" value="1"/>
</dbReference>
<sequence>MHTKISWKLDYETFNSQKGSFNLSHLRNPLSLSAGRQGWRYTKTALNSKPSALTSRAFTLVELIVVIVILAILWTIAFLSFNSQSSSARDSSRLADVSNIRKGIETQVAMGGNIPIPMNPVIYTWWTAWTWVTWVTITQWILNNTNLSSISAWVKDPSWSEYKYSTFSQWSAALYYQVALELENPTSFRNSANPFLGDGFTSFWDSAASKTAMLKWSYNFDPSLPSLFVLSGSTSSASWWIFNSNLCFVIDWSTTNTFSNPTNCLQKKDMTLSSSDPNLIWYWDMETAFSSWWKTYLKDLSGNGNNWNMSWGVVWLGQTWWIVWNAWIFYTWWIEIPYTPSLNSSRFTIETTFKTQYIWSWTYFQSLINKWDCSSWSCAQTWSFWLWLTNLYWSNSIALYWYDDNLNFFSSDQIPINQKFTNIIWNENWYSIVLRKDVNNVTVFINGTIVLQQNSIKEMGNSFYPLYIGTSWHTRSVQDSPWIMDDTKFYNRALSDYEIRQHSKTIWL</sequence>
<evidence type="ECO:0000313" key="2">
    <source>
        <dbReference type="EMBL" id="EKE28015.1"/>
    </source>
</evidence>
<dbReference type="InterPro" id="IPR012902">
    <property type="entry name" value="N_methyl_site"/>
</dbReference>
<dbReference type="NCBIfam" id="TIGR02532">
    <property type="entry name" value="IV_pilin_GFxxxE"/>
    <property type="match status" value="1"/>
</dbReference>
<accession>K2GXB4</accession>
<comment type="caution">
    <text evidence="2">The sequence shown here is derived from an EMBL/GenBank/DDBJ whole genome shotgun (WGS) entry which is preliminary data.</text>
</comment>
<reference evidence="2" key="1">
    <citation type="journal article" date="2012" name="Science">
        <title>Fermentation, hydrogen, and sulfur metabolism in multiple uncultivated bacterial phyla.</title>
        <authorList>
            <person name="Wrighton K.C."/>
            <person name="Thomas B.C."/>
            <person name="Sharon I."/>
            <person name="Miller C.S."/>
            <person name="Castelle C.J."/>
            <person name="VerBerkmoes N.C."/>
            <person name="Wilkins M.J."/>
            <person name="Hettich R.L."/>
            <person name="Lipton M.S."/>
            <person name="Williams K.H."/>
            <person name="Long P.E."/>
            <person name="Banfield J.F."/>
        </authorList>
    </citation>
    <scope>NUCLEOTIDE SEQUENCE [LARGE SCALE GENOMIC DNA]</scope>
</reference>
<proteinExistence type="predicted"/>
<name>K2GXB4_9BACT</name>